<dbReference type="PANTHER" id="PTHR31689">
    <property type="entry name" value="DIAMINOPIMELATE EPIMERASE, CHLOROPLASTIC"/>
    <property type="match status" value="1"/>
</dbReference>
<dbReference type="RefSeq" id="WP_083052608.1">
    <property type="nucleotide sequence ID" value="NZ_MWQY01000024.1"/>
</dbReference>
<dbReference type="InterPro" id="IPR001653">
    <property type="entry name" value="DAP_epimerase_DapF"/>
</dbReference>
<dbReference type="PANTHER" id="PTHR31689:SF0">
    <property type="entry name" value="DIAMINOPIMELATE EPIMERASE"/>
    <property type="match status" value="1"/>
</dbReference>
<sequence length="285" mass="31689">MNLPFYKLRVGKNDTLLVNLMGDALPDEEILPFIVRSMCRRHRGIGANGLAILLDHPEAGADLRCFNPRGEELKSFFDPLLGAARYLFDSGFAGTRAITISTPGGIKSVEAIDSANFRISLGKPLDIEGNQLKEMISRDTGRYLSLDGKTYPVTPVVLGQLFGALFFNTHPRKGKKKTGRALAKAGLFAREFHPLFIQLYSDDDISFWPWWKKGYGLRETSLAAGAAAVAAAVRGFTSRSLMTRCGKDDFYIEWKDPEGELLLTGGAEYVFTGDYYFDEEPFYSE</sequence>
<dbReference type="STRING" id="1963862.B4O97_16680"/>
<dbReference type="Gene3D" id="3.10.310.10">
    <property type="entry name" value="Diaminopimelate Epimerase, Chain A, domain 1"/>
    <property type="match status" value="2"/>
</dbReference>
<evidence type="ECO:0000256" key="1">
    <source>
        <dbReference type="ARBA" id="ARBA00010219"/>
    </source>
</evidence>
<dbReference type="GO" id="GO:0005829">
    <property type="term" value="C:cytosol"/>
    <property type="evidence" value="ECO:0007669"/>
    <property type="project" value="TreeGrafter"/>
</dbReference>
<organism evidence="3 4">
    <name type="scientific">Marispirochaeta aestuarii</name>
    <dbReference type="NCBI Taxonomy" id="1963862"/>
    <lineage>
        <taxon>Bacteria</taxon>
        <taxon>Pseudomonadati</taxon>
        <taxon>Spirochaetota</taxon>
        <taxon>Spirochaetia</taxon>
        <taxon>Spirochaetales</taxon>
        <taxon>Spirochaetaceae</taxon>
        <taxon>Marispirochaeta</taxon>
    </lineage>
</organism>
<dbReference type="GO" id="GO:0009089">
    <property type="term" value="P:lysine biosynthetic process via diaminopimelate"/>
    <property type="evidence" value="ECO:0007669"/>
    <property type="project" value="InterPro"/>
</dbReference>
<comment type="caution">
    <text evidence="3">The sequence shown here is derived from an EMBL/GenBank/DDBJ whole genome shotgun (WGS) entry which is preliminary data.</text>
</comment>
<proteinExistence type="inferred from homology"/>
<accession>A0A1Y1RTX9</accession>
<name>A0A1Y1RTX9_9SPIO</name>
<comment type="similarity">
    <text evidence="1">Belongs to the diaminopimelate epimerase family.</text>
</comment>
<dbReference type="OrthoDB" id="367718at2"/>
<dbReference type="GO" id="GO:0008837">
    <property type="term" value="F:diaminopimelate epimerase activity"/>
    <property type="evidence" value="ECO:0007669"/>
    <property type="project" value="InterPro"/>
</dbReference>
<evidence type="ECO:0008006" key="5">
    <source>
        <dbReference type="Google" id="ProtNLM"/>
    </source>
</evidence>
<keyword evidence="2" id="KW-0413">Isomerase</keyword>
<evidence type="ECO:0000313" key="4">
    <source>
        <dbReference type="Proteomes" id="UP000192343"/>
    </source>
</evidence>
<gene>
    <name evidence="3" type="ORF">B4O97_16680</name>
</gene>
<dbReference type="SUPFAM" id="SSF54506">
    <property type="entry name" value="Diaminopimelate epimerase-like"/>
    <property type="match status" value="2"/>
</dbReference>
<evidence type="ECO:0000313" key="3">
    <source>
        <dbReference type="EMBL" id="ORC31782.1"/>
    </source>
</evidence>
<dbReference type="AlphaFoldDB" id="A0A1Y1RTX9"/>
<reference evidence="3 4" key="1">
    <citation type="submission" date="2017-03" db="EMBL/GenBank/DDBJ databases">
        <title>Draft Genome sequence of Marispirochaeta sp. strain JC444.</title>
        <authorList>
            <person name="Shivani Y."/>
            <person name="Subhash Y."/>
            <person name="Sasikala C."/>
            <person name="Ramana C."/>
        </authorList>
    </citation>
    <scope>NUCLEOTIDE SEQUENCE [LARGE SCALE GENOMIC DNA]</scope>
    <source>
        <strain evidence="3 4">JC444</strain>
    </source>
</reference>
<dbReference type="Proteomes" id="UP000192343">
    <property type="component" value="Unassembled WGS sequence"/>
</dbReference>
<dbReference type="EMBL" id="MWQY01000024">
    <property type="protein sequence ID" value="ORC31782.1"/>
    <property type="molecule type" value="Genomic_DNA"/>
</dbReference>
<protein>
    <recommendedName>
        <fullName evidence="5">Diaminopimelate epimerase</fullName>
    </recommendedName>
</protein>
<evidence type="ECO:0000256" key="2">
    <source>
        <dbReference type="ARBA" id="ARBA00023235"/>
    </source>
</evidence>
<keyword evidence="4" id="KW-1185">Reference proteome</keyword>